<proteinExistence type="predicted"/>
<gene>
    <name evidence="3" type="ORF">M7I_2041</name>
</gene>
<keyword evidence="2" id="KW-0472">Membrane</keyword>
<dbReference type="SUPFAM" id="SSF117281">
    <property type="entry name" value="Kelch motif"/>
    <property type="match status" value="1"/>
</dbReference>
<protein>
    <recommendedName>
        <fullName evidence="5">Kelch repeat-containing protein</fullName>
    </recommendedName>
</protein>
<organism evidence="3 4">
    <name type="scientific">Glarea lozoyensis (strain ATCC 74030 / MF5533)</name>
    <dbReference type="NCBI Taxonomy" id="1104152"/>
    <lineage>
        <taxon>Eukaryota</taxon>
        <taxon>Fungi</taxon>
        <taxon>Dikarya</taxon>
        <taxon>Ascomycota</taxon>
        <taxon>Pezizomycotina</taxon>
        <taxon>Leotiomycetes</taxon>
        <taxon>Helotiales</taxon>
        <taxon>Helotiaceae</taxon>
        <taxon>Glarea</taxon>
    </lineage>
</organism>
<evidence type="ECO:0000313" key="4">
    <source>
        <dbReference type="Proteomes" id="UP000005446"/>
    </source>
</evidence>
<dbReference type="Gene3D" id="2.120.10.80">
    <property type="entry name" value="Kelch-type beta propeller"/>
    <property type="match status" value="1"/>
</dbReference>
<keyword evidence="2" id="KW-1133">Transmembrane helix</keyword>
<dbReference type="InParanoid" id="H0EHQ7"/>
<dbReference type="HOGENOM" id="CLU_769565_0_0_1"/>
<keyword evidence="4" id="KW-1185">Reference proteome</keyword>
<feature type="region of interest" description="Disordered" evidence="1">
    <location>
        <begin position="231"/>
        <end position="253"/>
    </location>
</feature>
<dbReference type="PANTHER" id="PTHR16861">
    <property type="entry name" value="GLYCOPROTEIN 38"/>
    <property type="match status" value="1"/>
</dbReference>
<sequence>MERARVQVQARVMDELGNNTLRAPGLFWSQYWRSIIVFGGNTYGASKTSSQLAIWQFKVGAVATGDGNWTETRGPDNELWKAVLWPYSAAYASGSPAGFVLGGSDPNFFNNEATDLQNVYILSLPAFRWFKTPVVVPARAGANCHVVRNQMLTYGGWDPTTSSSYASADSWTYGLGIFDTSSLTWGTAFNGSAEVYGTPEVVKRWYAGNSKYPTWNDPDTAALFTTLRAAATSSSPTSTPTPSSTSGLSAPLPSLPADSKTNVGAIAGGVVGGVAVLAAVAFLLWFFCMRGKKEKGEKGEGIPELHNQRDVPEMVGEGRPFLEMDAGGERRGAYEVDGREKGGVDVKDVKRVELEPVELA</sequence>
<evidence type="ECO:0000256" key="2">
    <source>
        <dbReference type="SAM" id="Phobius"/>
    </source>
</evidence>
<accession>H0EHQ7</accession>
<name>H0EHQ7_GLAL7</name>
<dbReference type="OrthoDB" id="10251809at2759"/>
<evidence type="ECO:0000256" key="1">
    <source>
        <dbReference type="SAM" id="MobiDB-lite"/>
    </source>
</evidence>
<dbReference type="Proteomes" id="UP000005446">
    <property type="component" value="Unassembled WGS sequence"/>
</dbReference>
<feature type="region of interest" description="Disordered" evidence="1">
    <location>
        <begin position="315"/>
        <end position="339"/>
    </location>
</feature>
<feature type="compositionally biased region" description="Basic and acidic residues" evidence="1">
    <location>
        <begin position="327"/>
        <end position="339"/>
    </location>
</feature>
<feature type="transmembrane region" description="Helical" evidence="2">
    <location>
        <begin position="263"/>
        <end position="288"/>
    </location>
</feature>
<evidence type="ECO:0008006" key="5">
    <source>
        <dbReference type="Google" id="ProtNLM"/>
    </source>
</evidence>
<reference evidence="3 4" key="1">
    <citation type="journal article" date="2012" name="Eukaryot. Cell">
        <title>Genome sequence of the fungus Glarea lozoyensis: the first genome sequence of a species from the Helotiaceae family.</title>
        <authorList>
            <person name="Youssar L."/>
            <person name="Gruening B.A."/>
            <person name="Erxleben A."/>
            <person name="Guenther S."/>
            <person name="Huettel W."/>
        </authorList>
    </citation>
    <scope>NUCLEOTIDE SEQUENCE [LARGE SCALE GENOMIC DNA]</scope>
    <source>
        <strain evidence="4">ATCC 74030 / MF5533</strain>
    </source>
</reference>
<keyword evidence="2" id="KW-0812">Transmembrane</keyword>
<dbReference type="AlphaFoldDB" id="H0EHQ7"/>
<dbReference type="PANTHER" id="PTHR16861:SF7">
    <property type="entry name" value="MEMBRANE ANCHOR OPY2 N-TERMINAL DOMAIN-CONTAINING PROTEIN"/>
    <property type="match status" value="1"/>
</dbReference>
<dbReference type="EMBL" id="AGUE01000040">
    <property type="protein sequence ID" value="EHL02086.1"/>
    <property type="molecule type" value="Genomic_DNA"/>
</dbReference>
<comment type="caution">
    <text evidence="3">The sequence shown here is derived from an EMBL/GenBank/DDBJ whole genome shotgun (WGS) entry which is preliminary data.</text>
</comment>
<dbReference type="InterPro" id="IPR015915">
    <property type="entry name" value="Kelch-typ_b-propeller"/>
</dbReference>
<evidence type="ECO:0000313" key="3">
    <source>
        <dbReference type="EMBL" id="EHL02086.1"/>
    </source>
</evidence>